<dbReference type="Proteomes" id="UP000242913">
    <property type="component" value="Unassembled WGS sequence"/>
</dbReference>
<dbReference type="SUPFAM" id="SSF48350">
    <property type="entry name" value="GTPase activation domain, GAP"/>
    <property type="match status" value="1"/>
</dbReference>
<dbReference type="PANTHER" id="PTHR45808:SF2">
    <property type="entry name" value="RHO GTPASE-ACTIVATING PROTEIN 68F"/>
    <property type="match status" value="1"/>
</dbReference>
<proteinExistence type="predicted"/>
<organism evidence="2 3">
    <name type="scientific">Onchocerca flexuosa</name>
    <dbReference type="NCBI Taxonomy" id="387005"/>
    <lineage>
        <taxon>Eukaryota</taxon>
        <taxon>Metazoa</taxon>
        <taxon>Ecdysozoa</taxon>
        <taxon>Nematoda</taxon>
        <taxon>Chromadorea</taxon>
        <taxon>Rhabditida</taxon>
        <taxon>Spirurina</taxon>
        <taxon>Spiruromorpha</taxon>
        <taxon>Filarioidea</taxon>
        <taxon>Onchocercidae</taxon>
        <taxon>Onchocerca</taxon>
    </lineage>
</organism>
<dbReference type="AlphaFoldDB" id="A0A238BRQ3"/>
<dbReference type="InterPro" id="IPR000198">
    <property type="entry name" value="RhoGAP_dom"/>
</dbReference>
<dbReference type="EMBL" id="KZ270025">
    <property type="protein sequence ID" value="OZC07674.1"/>
    <property type="molecule type" value="Genomic_DNA"/>
</dbReference>
<dbReference type="SMART" id="SM00324">
    <property type="entry name" value="RhoGAP"/>
    <property type="match status" value="1"/>
</dbReference>
<reference evidence="2 3" key="1">
    <citation type="submission" date="2015-12" db="EMBL/GenBank/DDBJ databases">
        <title>Draft genome of the nematode, Onchocerca flexuosa.</title>
        <authorList>
            <person name="Mitreva M."/>
        </authorList>
    </citation>
    <scope>NUCLEOTIDE SEQUENCE [LARGE SCALE GENOMIC DNA]</scope>
    <source>
        <strain evidence="2">Red Deer</strain>
    </source>
</reference>
<evidence type="ECO:0000313" key="3">
    <source>
        <dbReference type="Proteomes" id="UP000242913"/>
    </source>
</evidence>
<name>A0A238BRQ3_9BILA</name>
<dbReference type="OrthoDB" id="19923at2759"/>
<evidence type="ECO:0000259" key="1">
    <source>
        <dbReference type="PROSITE" id="PS50238"/>
    </source>
</evidence>
<dbReference type="PANTHER" id="PTHR45808">
    <property type="entry name" value="RHO GTPASE-ACTIVATING PROTEIN 68F"/>
    <property type="match status" value="1"/>
</dbReference>
<dbReference type="GO" id="GO:2001136">
    <property type="term" value="P:negative regulation of endocytic recycling"/>
    <property type="evidence" value="ECO:0007669"/>
    <property type="project" value="TreeGrafter"/>
</dbReference>
<evidence type="ECO:0000313" key="2">
    <source>
        <dbReference type="EMBL" id="OZC07674.1"/>
    </source>
</evidence>
<dbReference type="GO" id="GO:0005737">
    <property type="term" value="C:cytoplasm"/>
    <property type="evidence" value="ECO:0007669"/>
    <property type="project" value="TreeGrafter"/>
</dbReference>
<feature type="domain" description="Rho-GAP" evidence="1">
    <location>
        <begin position="24"/>
        <end position="213"/>
    </location>
</feature>
<dbReference type="GO" id="GO:0007264">
    <property type="term" value="P:small GTPase-mediated signal transduction"/>
    <property type="evidence" value="ECO:0007669"/>
    <property type="project" value="TreeGrafter"/>
</dbReference>
<dbReference type="Gene3D" id="1.10.555.10">
    <property type="entry name" value="Rho GTPase activation protein"/>
    <property type="match status" value="1"/>
</dbReference>
<dbReference type="InterPro" id="IPR008936">
    <property type="entry name" value="Rho_GTPase_activation_prot"/>
</dbReference>
<keyword evidence="3" id="KW-1185">Reference proteome</keyword>
<dbReference type="GO" id="GO:0005096">
    <property type="term" value="F:GTPase activator activity"/>
    <property type="evidence" value="ECO:0007669"/>
    <property type="project" value="TreeGrafter"/>
</dbReference>
<dbReference type="Pfam" id="PF00620">
    <property type="entry name" value="RhoGAP"/>
    <property type="match status" value="1"/>
</dbReference>
<dbReference type="PROSITE" id="PS50238">
    <property type="entry name" value="RHOGAP"/>
    <property type="match status" value="1"/>
</dbReference>
<protein>
    <submittedName>
        <fullName evidence="2">RhoGAP domain protein</fullName>
    </submittedName>
</protein>
<sequence>MGSCELKNADFVEPDTEFAEDDLFSLDDVSEANLNKELGLADPADITFSFLERDNFEKELGCSVDDPFAEDFTDISEQIDFLNEESYKDNLQAASIDASVLLKTFLRSLGEPVTTNALYPRLAALSELPRDNKIGAIIEIVDALPVENRMLLKTVCQFLTEVAAHSKENMMNANNLSVVFGPNLTWPTDREVKVVEKLLTAVKFLTCSDSSIK</sequence>
<accession>A0A238BRQ3</accession>
<gene>
    <name evidence="2" type="ORF">X798_05310</name>
</gene>